<sequence>MGKIILSADSTCDLGEMLREKYNVYYRPLHIILGDKQYDDGVDIAPDDIYDTYKKHRILPKTAAPNPSEYVSHFKRWTDEGFEVVHINIGSGLSSSFQNCCIAAAELKNVYPIDSHNLSAGTGLLVLEAAERIGQGMPASQIQQEIMDLRTKSHASFIVDNLTYLYEGGRCSAIAALGANILNIKPCIEVDNTSGKMSVGKKYRGSLDKVLRHYTLDKLNQYTNIRTDKAYIAHSGISEERINFVSDTMKEIYDFKEIYVSRAGCTISSHCGPNTLGVFFMTK</sequence>
<dbReference type="Proteomes" id="UP000050326">
    <property type="component" value="Unassembled WGS sequence"/>
</dbReference>
<accession>A0A0P8W962</accession>
<dbReference type="Gene3D" id="3.40.50.10170">
    <property type="match status" value="1"/>
</dbReference>
<name>A0A0P8W962_9CLOT</name>
<dbReference type="InterPro" id="IPR043168">
    <property type="entry name" value="DegV_C"/>
</dbReference>
<proteinExistence type="predicted"/>
<dbReference type="STRING" id="36849.OXPF_10770"/>
<gene>
    <name evidence="2" type="ORF">OXPF_10770</name>
</gene>
<evidence type="ECO:0000313" key="2">
    <source>
        <dbReference type="EMBL" id="KPU45186.1"/>
    </source>
</evidence>
<dbReference type="InterPro" id="IPR050270">
    <property type="entry name" value="DegV_domain_contain"/>
</dbReference>
<dbReference type="EMBL" id="LKET01000026">
    <property type="protein sequence ID" value="KPU45186.1"/>
    <property type="molecule type" value="Genomic_DNA"/>
</dbReference>
<dbReference type="Pfam" id="PF02645">
    <property type="entry name" value="DegV"/>
    <property type="match status" value="1"/>
</dbReference>
<evidence type="ECO:0000313" key="3">
    <source>
        <dbReference type="Proteomes" id="UP000050326"/>
    </source>
</evidence>
<protein>
    <submittedName>
        <fullName evidence="2">Fatty acid-binding protein</fullName>
    </submittedName>
</protein>
<dbReference type="PATRIC" id="fig|36849.3.peg.1151"/>
<dbReference type="GO" id="GO:0008289">
    <property type="term" value="F:lipid binding"/>
    <property type="evidence" value="ECO:0007669"/>
    <property type="project" value="UniProtKB-KW"/>
</dbReference>
<dbReference type="OrthoDB" id="9780216at2"/>
<dbReference type="PROSITE" id="PS51482">
    <property type="entry name" value="DEGV"/>
    <property type="match status" value="1"/>
</dbReference>
<dbReference type="PANTHER" id="PTHR33434">
    <property type="entry name" value="DEGV DOMAIN-CONTAINING PROTEIN DR_1986-RELATED"/>
    <property type="match status" value="1"/>
</dbReference>
<dbReference type="PANTHER" id="PTHR33434:SF2">
    <property type="entry name" value="FATTY ACID-BINDING PROTEIN TM_1468"/>
    <property type="match status" value="1"/>
</dbReference>
<evidence type="ECO:0000256" key="1">
    <source>
        <dbReference type="ARBA" id="ARBA00023121"/>
    </source>
</evidence>
<dbReference type="RefSeq" id="WP_054874181.1">
    <property type="nucleotide sequence ID" value="NZ_LKET01000026.1"/>
</dbReference>
<comment type="caution">
    <text evidence="2">The sequence shown here is derived from an EMBL/GenBank/DDBJ whole genome shotgun (WGS) entry which is preliminary data.</text>
</comment>
<dbReference type="InterPro" id="IPR003797">
    <property type="entry name" value="DegV"/>
</dbReference>
<dbReference type="AlphaFoldDB" id="A0A0P8W962"/>
<keyword evidence="1" id="KW-0446">Lipid-binding</keyword>
<keyword evidence="3" id="KW-1185">Reference proteome</keyword>
<reference evidence="2 3" key="1">
    <citation type="submission" date="2015-09" db="EMBL/GenBank/DDBJ databases">
        <title>Genome sequence of Oxobacter pfennigii DSM 3222.</title>
        <authorList>
            <person name="Poehlein A."/>
            <person name="Bengelsdorf F.R."/>
            <person name="Schiel-Bengelsdorf B."/>
            <person name="Duerre P."/>
            <person name="Daniel R."/>
        </authorList>
    </citation>
    <scope>NUCLEOTIDE SEQUENCE [LARGE SCALE GENOMIC DNA]</scope>
    <source>
        <strain evidence="2 3">DSM 3222</strain>
    </source>
</reference>
<dbReference type="NCBIfam" id="TIGR00762">
    <property type="entry name" value="DegV"/>
    <property type="match status" value="1"/>
</dbReference>
<dbReference type="SUPFAM" id="SSF82549">
    <property type="entry name" value="DAK1/DegV-like"/>
    <property type="match status" value="1"/>
</dbReference>
<organism evidence="2 3">
    <name type="scientific">Oxobacter pfennigii</name>
    <dbReference type="NCBI Taxonomy" id="36849"/>
    <lineage>
        <taxon>Bacteria</taxon>
        <taxon>Bacillati</taxon>
        <taxon>Bacillota</taxon>
        <taxon>Clostridia</taxon>
        <taxon>Eubacteriales</taxon>
        <taxon>Clostridiaceae</taxon>
        <taxon>Oxobacter</taxon>
    </lineage>
</organism>
<dbReference type="Gene3D" id="3.30.1180.10">
    <property type="match status" value="1"/>
</dbReference>